<gene>
    <name evidence="2" type="ORF">URODEC1_LOCUS83113</name>
</gene>
<accession>A0ABC9D9P3</accession>
<dbReference type="EMBL" id="OZ075142">
    <property type="protein sequence ID" value="CAL5034474.1"/>
    <property type="molecule type" value="Genomic_DNA"/>
</dbReference>
<evidence type="ECO:0000313" key="2">
    <source>
        <dbReference type="EMBL" id="CAL5034474.1"/>
    </source>
</evidence>
<feature type="domain" description="F-box protein At3g26010-like beta-propeller" evidence="1">
    <location>
        <begin position="108"/>
        <end position="308"/>
    </location>
</feature>
<proteinExistence type="predicted"/>
<sequence>MASRISRPMISNKDIPEEVICYDIFPRLPFKLVVSLKAVSRRYRAQLTDNIRFATLQATLCPSCPALIHIGRSGRESSRYSLDVLSSTPSIVGVPSSGLDFLGCPIDNAHFHILASSNGLLYIRYTPYHIGPLTPPPIIFIANPATQQAQPIPGAPQHLDQNRALGLVFDPLVKQKFMVVQELPFTITNDMITEFRFVTFSSDTGRWVMSDTLITTNIKPVRCDKVVYASGVLYWDYGEDLLWFDVSRSVTGSIKMPWKLQESNFEGWEHHSIDVSNNGMLMCTTINKDGLTMYQLMTIGDHCWELKHKNGWKNIMETSGDAFQFCHSMKLRNGWQKIFCERWFVRPLGLENGRLVYLGVRLKWKTPDRVLRYDMDSGKVDNIGKELGNAFDWYCAFGYRNSMAALPPIEVPKLQDGFCDGKSGGCICAIEGNTE</sequence>
<evidence type="ECO:0000259" key="1">
    <source>
        <dbReference type="Pfam" id="PF24750"/>
    </source>
</evidence>
<reference evidence="3" key="1">
    <citation type="submission" date="2024-06" db="EMBL/GenBank/DDBJ databases">
        <authorList>
            <person name="Ryan C."/>
        </authorList>
    </citation>
    <scope>NUCLEOTIDE SEQUENCE [LARGE SCALE GENOMIC DNA]</scope>
</reference>
<reference evidence="2 3" key="2">
    <citation type="submission" date="2024-10" db="EMBL/GenBank/DDBJ databases">
        <authorList>
            <person name="Ryan C."/>
        </authorList>
    </citation>
    <scope>NUCLEOTIDE SEQUENCE [LARGE SCALE GENOMIC DNA]</scope>
</reference>
<dbReference type="Pfam" id="PF24750">
    <property type="entry name" value="b-prop_At3g26010-like"/>
    <property type="match status" value="1"/>
</dbReference>
<keyword evidence="3" id="KW-1185">Reference proteome</keyword>
<dbReference type="AlphaFoldDB" id="A0ABC9D9P3"/>
<dbReference type="InterPro" id="IPR050796">
    <property type="entry name" value="SCF_F-box_component"/>
</dbReference>
<protein>
    <recommendedName>
        <fullName evidence="1">F-box protein At3g26010-like beta-propeller domain-containing protein</fullName>
    </recommendedName>
</protein>
<evidence type="ECO:0000313" key="3">
    <source>
        <dbReference type="Proteomes" id="UP001497457"/>
    </source>
</evidence>
<organism evidence="2 3">
    <name type="scientific">Urochloa decumbens</name>
    <dbReference type="NCBI Taxonomy" id="240449"/>
    <lineage>
        <taxon>Eukaryota</taxon>
        <taxon>Viridiplantae</taxon>
        <taxon>Streptophyta</taxon>
        <taxon>Embryophyta</taxon>
        <taxon>Tracheophyta</taxon>
        <taxon>Spermatophyta</taxon>
        <taxon>Magnoliopsida</taxon>
        <taxon>Liliopsida</taxon>
        <taxon>Poales</taxon>
        <taxon>Poaceae</taxon>
        <taxon>PACMAD clade</taxon>
        <taxon>Panicoideae</taxon>
        <taxon>Panicodae</taxon>
        <taxon>Paniceae</taxon>
        <taxon>Melinidinae</taxon>
        <taxon>Urochloa</taxon>
    </lineage>
</organism>
<dbReference type="PANTHER" id="PTHR31672">
    <property type="entry name" value="BNACNNG10540D PROTEIN"/>
    <property type="match status" value="1"/>
</dbReference>
<name>A0ABC9D9P3_9POAL</name>
<dbReference type="Proteomes" id="UP001497457">
    <property type="component" value="Chromosome 32b"/>
</dbReference>
<dbReference type="InterPro" id="IPR056592">
    <property type="entry name" value="Beta-prop_At3g26010-like"/>
</dbReference>